<dbReference type="InterPro" id="IPR029044">
    <property type="entry name" value="Nucleotide-diphossugar_trans"/>
</dbReference>
<dbReference type="Proteomes" id="UP000095390">
    <property type="component" value="Unassembled WGS sequence"/>
</dbReference>
<sequence length="240" mass="26939">MKISVAMAYYNGGTYIEEQMDSILSQLGNQDEVIVSVDGASDGSEPILLNMEKKDCRIQVIKGPGKGVVKNFENAIRHCTGDIIYLSDQDDIWKPDKVKKVNAAFDNLEVKAILHDAEITDENGKATGAESLFALRKSKPGILKNLIKNSYVGCCMAFRKELIPVICPIPKEMYMHDYWIGTAADYMGQVCFLKDKLIGYRRHSSNVTQMTHGSIDFMVKKRIDIIRCLGLLKKRVREIG</sequence>
<evidence type="ECO:0000313" key="2">
    <source>
        <dbReference type="EMBL" id="CUM78593.1"/>
    </source>
</evidence>
<dbReference type="OrthoDB" id="9802649at2"/>
<dbReference type="AlphaFoldDB" id="A0A173RKY2"/>
<feature type="domain" description="Glycosyltransferase 2-like" evidence="1">
    <location>
        <begin position="4"/>
        <end position="163"/>
    </location>
</feature>
<keyword evidence="2" id="KW-0808">Transferase</keyword>
<organism evidence="2 3">
    <name type="scientific">Anaerobutyricum hallii</name>
    <dbReference type="NCBI Taxonomy" id="39488"/>
    <lineage>
        <taxon>Bacteria</taxon>
        <taxon>Bacillati</taxon>
        <taxon>Bacillota</taxon>
        <taxon>Clostridia</taxon>
        <taxon>Lachnospirales</taxon>
        <taxon>Lachnospiraceae</taxon>
        <taxon>Anaerobutyricum</taxon>
    </lineage>
</organism>
<evidence type="ECO:0000313" key="3">
    <source>
        <dbReference type="Proteomes" id="UP000095390"/>
    </source>
</evidence>
<name>A0A173RKY2_9FIRM</name>
<protein>
    <submittedName>
        <fullName evidence="2">Putative glycosyl transferase</fullName>
    </submittedName>
</protein>
<dbReference type="CDD" id="cd04196">
    <property type="entry name" value="GT_2_like_d"/>
    <property type="match status" value="1"/>
</dbReference>
<dbReference type="SUPFAM" id="SSF53448">
    <property type="entry name" value="Nucleotide-diphospho-sugar transferases"/>
    <property type="match status" value="1"/>
</dbReference>
<dbReference type="Gene3D" id="3.90.550.10">
    <property type="entry name" value="Spore Coat Polysaccharide Biosynthesis Protein SpsA, Chain A"/>
    <property type="match status" value="1"/>
</dbReference>
<dbReference type="GO" id="GO:0016758">
    <property type="term" value="F:hexosyltransferase activity"/>
    <property type="evidence" value="ECO:0007669"/>
    <property type="project" value="UniProtKB-ARBA"/>
</dbReference>
<dbReference type="Pfam" id="PF00535">
    <property type="entry name" value="Glycos_transf_2"/>
    <property type="match status" value="1"/>
</dbReference>
<gene>
    <name evidence="2" type="ORF">ERS852578_00220</name>
</gene>
<dbReference type="PANTHER" id="PTHR22916:SF3">
    <property type="entry name" value="UDP-GLCNAC:BETAGAL BETA-1,3-N-ACETYLGLUCOSAMINYLTRANSFERASE-LIKE PROTEIN 1"/>
    <property type="match status" value="1"/>
</dbReference>
<dbReference type="RefSeq" id="WP_022170253.1">
    <property type="nucleotide sequence ID" value="NZ_CATVRT010000127.1"/>
</dbReference>
<dbReference type="InterPro" id="IPR001173">
    <property type="entry name" value="Glyco_trans_2-like"/>
</dbReference>
<accession>A0A173RKY2</accession>
<dbReference type="EMBL" id="CYYC01000002">
    <property type="protein sequence ID" value="CUM78593.1"/>
    <property type="molecule type" value="Genomic_DNA"/>
</dbReference>
<dbReference type="PANTHER" id="PTHR22916">
    <property type="entry name" value="GLYCOSYLTRANSFERASE"/>
    <property type="match status" value="1"/>
</dbReference>
<proteinExistence type="predicted"/>
<reference evidence="2 3" key="1">
    <citation type="submission" date="2015-09" db="EMBL/GenBank/DDBJ databases">
        <authorList>
            <consortium name="Pathogen Informatics"/>
        </authorList>
    </citation>
    <scope>NUCLEOTIDE SEQUENCE [LARGE SCALE GENOMIC DNA]</scope>
    <source>
        <strain evidence="2 3">2789STDY5834966</strain>
    </source>
</reference>
<evidence type="ECO:0000259" key="1">
    <source>
        <dbReference type="Pfam" id="PF00535"/>
    </source>
</evidence>